<dbReference type="Pfam" id="PF01204">
    <property type="entry name" value="Trehalase"/>
    <property type="match status" value="1"/>
</dbReference>
<dbReference type="InterPro" id="IPR001661">
    <property type="entry name" value="Glyco_hydro_37"/>
</dbReference>
<sequence>MALFTKVDLLYPPVLVIFPNAGGSSDHSLVNFFLRFGFVPNGGRIYYTRRSQPPTLIPSVYQYYQSTGDVDFVKKHLATLEKEYIFWCNNRMKEIDLGTEKVQTFFYDVPTNVPRPESFSADLEVAQKYNMT</sequence>
<dbReference type="PANTHER" id="PTHR23403">
    <property type="entry name" value="TREHALASE"/>
    <property type="match status" value="1"/>
</dbReference>
<evidence type="ECO:0000256" key="3">
    <source>
        <dbReference type="ARBA" id="ARBA00012757"/>
    </source>
</evidence>
<keyword evidence="5" id="KW-0378">Hydrolase</keyword>
<proteinExistence type="inferred from homology"/>
<dbReference type="SUPFAM" id="SSF48208">
    <property type="entry name" value="Six-hairpin glycosidases"/>
    <property type="match status" value="1"/>
</dbReference>
<dbReference type="WBParaSite" id="BXY_1485700.1">
    <property type="protein sequence ID" value="BXY_1485700.1"/>
    <property type="gene ID" value="BXY_1485700"/>
</dbReference>
<evidence type="ECO:0000256" key="5">
    <source>
        <dbReference type="RuleBase" id="RU361180"/>
    </source>
</evidence>
<protein>
    <recommendedName>
        <fullName evidence="4 5">Trehalase</fullName>
        <ecNumber evidence="3 5">3.2.1.28</ecNumber>
    </recommendedName>
    <alternativeName>
        <fullName evidence="5">Alpha-trehalose glucohydrolase</fullName>
    </alternativeName>
</protein>
<name>A0A1I7SP66_BURXY</name>
<evidence type="ECO:0000256" key="2">
    <source>
        <dbReference type="ARBA" id="ARBA00005615"/>
    </source>
</evidence>
<accession>A0A1I7SP66</accession>
<dbReference type="InterPro" id="IPR012341">
    <property type="entry name" value="6hp_glycosidase-like_sf"/>
</dbReference>
<comment type="similarity">
    <text evidence="2 5">Belongs to the glycosyl hydrolase 37 family.</text>
</comment>
<evidence type="ECO:0000313" key="6">
    <source>
        <dbReference type="Proteomes" id="UP000095284"/>
    </source>
</evidence>
<evidence type="ECO:0000313" key="7">
    <source>
        <dbReference type="WBParaSite" id="BXY_1485700.1"/>
    </source>
</evidence>
<dbReference type="InterPro" id="IPR008928">
    <property type="entry name" value="6-hairpin_glycosidase_sf"/>
</dbReference>
<dbReference type="Proteomes" id="UP000095284">
    <property type="component" value="Unplaced"/>
</dbReference>
<evidence type="ECO:0000256" key="4">
    <source>
        <dbReference type="ARBA" id="ARBA00019905"/>
    </source>
</evidence>
<reference evidence="7" key="1">
    <citation type="submission" date="2016-11" db="UniProtKB">
        <authorList>
            <consortium name="WormBaseParasite"/>
        </authorList>
    </citation>
    <scope>IDENTIFICATION</scope>
</reference>
<dbReference type="GO" id="GO:0005993">
    <property type="term" value="P:trehalose catabolic process"/>
    <property type="evidence" value="ECO:0007669"/>
    <property type="project" value="TreeGrafter"/>
</dbReference>
<dbReference type="eggNOG" id="KOG0602">
    <property type="taxonomic scope" value="Eukaryota"/>
</dbReference>
<dbReference type="Gene3D" id="1.50.10.10">
    <property type="match status" value="1"/>
</dbReference>
<dbReference type="EC" id="3.2.1.28" evidence="3 5"/>
<dbReference type="AlphaFoldDB" id="A0A1I7SP66"/>
<evidence type="ECO:0000256" key="1">
    <source>
        <dbReference type="ARBA" id="ARBA00001576"/>
    </source>
</evidence>
<dbReference type="GO" id="GO:0004555">
    <property type="term" value="F:alpha,alpha-trehalase activity"/>
    <property type="evidence" value="ECO:0007669"/>
    <property type="project" value="UniProtKB-EC"/>
</dbReference>
<dbReference type="PRINTS" id="PR00744">
    <property type="entry name" value="GLHYDRLASE37"/>
</dbReference>
<dbReference type="PANTHER" id="PTHR23403:SF1">
    <property type="entry name" value="TREHALASE"/>
    <property type="match status" value="1"/>
</dbReference>
<organism evidence="6 7">
    <name type="scientific">Bursaphelenchus xylophilus</name>
    <name type="common">Pinewood nematode worm</name>
    <name type="synonym">Aphelenchoides xylophilus</name>
    <dbReference type="NCBI Taxonomy" id="6326"/>
    <lineage>
        <taxon>Eukaryota</taxon>
        <taxon>Metazoa</taxon>
        <taxon>Ecdysozoa</taxon>
        <taxon>Nematoda</taxon>
        <taxon>Chromadorea</taxon>
        <taxon>Rhabditida</taxon>
        <taxon>Tylenchina</taxon>
        <taxon>Tylenchomorpha</taxon>
        <taxon>Aphelenchoidea</taxon>
        <taxon>Aphelenchoididae</taxon>
        <taxon>Bursaphelenchus</taxon>
    </lineage>
</organism>
<keyword evidence="5" id="KW-0326">Glycosidase</keyword>
<comment type="catalytic activity">
    <reaction evidence="1 5">
        <text>alpha,alpha-trehalose + H2O = alpha-D-glucose + beta-D-glucose</text>
        <dbReference type="Rhea" id="RHEA:32675"/>
        <dbReference type="ChEBI" id="CHEBI:15377"/>
        <dbReference type="ChEBI" id="CHEBI:15903"/>
        <dbReference type="ChEBI" id="CHEBI:16551"/>
        <dbReference type="ChEBI" id="CHEBI:17925"/>
        <dbReference type="EC" id="3.2.1.28"/>
    </reaction>
</comment>